<feature type="compositionally biased region" description="Acidic residues" evidence="1">
    <location>
        <begin position="737"/>
        <end position="746"/>
    </location>
</feature>
<feature type="compositionally biased region" description="Basic and acidic residues" evidence="1">
    <location>
        <begin position="718"/>
        <end position="727"/>
    </location>
</feature>
<comment type="caution">
    <text evidence="2">The sequence shown here is derived from an EMBL/GenBank/DDBJ whole genome shotgun (WGS) entry which is preliminary data.</text>
</comment>
<gene>
    <name evidence="2" type="ORF">IFM89_003515</name>
</gene>
<dbReference type="AlphaFoldDB" id="A0A835HCU1"/>
<dbReference type="EMBL" id="JADFTS010000007">
    <property type="protein sequence ID" value="KAF9595773.1"/>
    <property type="molecule type" value="Genomic_DNA"/>
</dbReference>
<proteinExistence type="predicted"/>
<name>A0A835HCU1_9MAGN</name>
<evidence type="ECO:0000256" key="1">
    <source>
        <dbReference type="SAM" id="MobiDB-lite"/>
    </source>
</evidence>
<accession>A0A835HCU1</accession>
<dbReference type="PANTHER" id="PTHR37722:SF2">
    <property type="entry name" value="OS01G0167700 PROTEIN"/>
    <property type="match status" value="1"/>
</dbReference>
<feature type="region of interest" description="Disordered" evidence="1">
    <location>
        <begin position="707"/>
        <end position="819"/>
    </location>
</feature>
<feature type="region of interest" description="Disordered" evidence="1">
    <location>
        <begin position="137"/>
        <end position="162"/>
    </location>
</feature>
<organism evidence="2 3">
    <name type="scientific">Coptis chinensis</name>
    <dbReference type="NCBI Taxonomy" id="261450"/>
    <lineage>
        <taxon>Eukaryota</taxon>
        <taxon>Viridiplantae</taxon>
        <taxon>Streptophyta</taxon>
        <taxon>Embryophyta</taxon>
        <taxon>Tracheophyta</taxon>
        <taxon>Spermatophyta</taxon>
        <taxon>Magnoliopsida</taxon>
        <taxon>Ranunculales</taxon>
        <taxon>Ranunculaceae</taxon>
        <taxon>Coptidoideae</taxon>
        <taxon>Coptis</taxon>
    </lineage>
</organism>
<dbReference type="Proteomes" id="UP000631114">
    <property type="component" value="Unassembled WGS sequence"/>
</dbReference>
<evidence type="ECO:0000313" key="2">
    <source>
        <dbReference type="EMBL" id="KAF9595773.1"/>
    </source>
</evidence>
<dbReference type="PANTHER" id="PTHR37722">
    <property type="entry name" value="OS01G0167700 PROTEIN"/>
    <property type="match status" value="1"/>
</dbReference>
<feature type="compositionally biased region" description="Polar residues" evidence="1">
    <location>
        <begin position="765"/>
        <end position="774"/>
    </location>
</feature>
<feature type="region of interest" description="Disordered" evidence="1">
    <location>
        <begin position="849"/>
        <end position="874"/>
    </location>
</feature>
<feature type="compositionally biased region" description="Basic and acidic residues" evidence="1">
    <location>
        <begin position="852"/>
        <end position="867"/>
    </location>
</feature>
<keyword evidence="3" id="KW-1185">Reference proteome</keyword>
<feature type="compositionally biased region" description="Basic and acidic residues" evidence="1">
    <location>
        <begin position="775"/>
        <end position="801"/>
    </location>
</feature>
<feature type="compositionally biased region" description="Basic and acidic residues" evidence="1">
    <location>
        <begin position="808"/>
        <end position="819"/>
    </location>
</feature>
<evidence type="ECO:0000313" key="3">
    <source>
        <dbReference type="Proteomes" id="UP000631114"/>
    </source>
</evidence>
<protein>
    <submittedName>
        <fullName evidence="2">Uncharacterized protein</fullName>
    </submittedName>
</protein>
<reference evidence="2 3" key="1">
    <citation type="submission" date="2020-10" db="EMBL/GenBank/DDBJ databases">
        <title>The Coptis chinensis genome and diversification of protoberbering-type alkaloids.</title>
        <authorList>
            <person name="Wang B."/>
            <person name="Shu S."/>
            <person name="Song C."/>
            <person name="Liu Y."/>
        </authorList>
    </citation>
    <scope>NUCLEOTIDE SEQUENCE [LARGE SCALE GENOMIC DNA]</scope>
    <source>
        <strain evidence="2">HL-2020</strain>
        <tissue evidence="2">Leaf</tissue>
    </source>
</reference>
<sequence>MLQWMGGSRRKVNTCNFRQRQYFEQKKRQQQQTAGFDNNVDGLNSCGEYHENPKSLDILSFLNLATVSQECKSSLTNEAEESAVINASPVKHHFPKGSPLNLITRITPKHSADRKGAEANSSGIGMEYVSSKNVISNSPVKIPSSRKHPNNRTSDKLDNQNMDTENELCVLDLLGDDGPNENSEGSPVHEAHVAFSVEGLGKMEMGTPVHSPRQPGRVFDGFLPPKPVKRYQSSKNLHYVNDFEFEVNAMIHDIDMPPCGNHLELPINLKGIKDHSSHSKHERLIEEECMPLDAHVCQVDNYFSAEANPYINDENERLWKAGYGFLDENFPYESTHDAAWKNQAYDMDSNYVYFSMDSTEDVSDFTFEDPYLTNKRDVAKGLGDFNILVSDSAFKFSLVKTDFPASYHKHQASQKEQDFININAKRNPAVNGSWDFNRPTWPSFAAEDAKDNTSLLRQVWIFFSYEAKLSIGVCPSKVILIHITCFFFQTFCSEESCSSSAVKGEKAIYSPRNSILGKGKGKYGSEFCRKNAKHNSEKDLYADRTVYKDGDKKHPGKDLKGSGKQTRVLNSSRRIIFNQSNSLPSFQKDHDSQHNWLPEEEFTSVDMDSRLNSFQRVSVESDVASVDYNYWSEDLFGVSPSSCLNTHSSCKNSKLDAPIKYAAPSRNSLFPEKSVSPQPFSPLHYYDSPTFLNIGGKSNKPDITQASRMEAEPPNSDRATDSEENTKHPALSGQGDFYEDSEDESEVQPTGSGNSPKELEKEISVGNNDYSSENGKTEDAPGFKDNGKYIETEDGTSEHSDQPITGDSPKHVKETSSAKVEVPEELERCMDDKYPFDSVMHILSHGCNEGNVGKEDSRSEKINIKSDGHRRKDQSYEVTLESYVLLCVKKVLKEVSGEDTVRKV</sequence>
<dbReference type="OrthoDB" id="994901at2759"/>